<keyword evidence="2" id="KW-1185">Reference proteome</keyword>
<dbReference type="RefSeq" id="WP_193497372.1">
    <property type="nucleotide sequence ID" value="NZ_CP063169.1"/>
</dbReference>
<proteinExistence type="predicted"/>
<dbReference type="AlphaFoldDB" id="A0A7M1SUG4"/>
<gene>
    <name evidence="1" type="ORF">IM660_19360</name>
</gene>
<organism evidence="1 2">
    <name type="scientific">Ruania alkalisoli</name>
    <dbReference type="NCBI Taxonomy" id="2779775"/>
    <lineage>
        <taxon>Bacteria</taxon>
        <taxon>Bacillati</taxon>
        <taxon>Actinomycetota</taxon>
        <taxon>Actinomycetes</taxon>
        <taxon>Micrococcales</taxon>
        <taxon>Ruaniaceae</taxon>
        <taxon>Ruania</taxon>
    </lineage>
</organism>
<dbReference type="InterPro" id="IPR015946">
    <property type="entry name" value="KH_dom-like_a/b"/>
</dbReference>
<dbReference type="EMBL" id="CP063169">
    <property type="protein sequence ID" value="QOR70697.1"/>
    <property type="molecule type" value="Genomic_DNA"/>
</dbReference>
<dbReference type="Pfam" id="PF02566">
    <property type="entry name" value="OsmC"/>
    <property type="match status" value="1"/>
</dbReference>
<dbReference type="InterPro" id="IPR036102">
    <property type="entry name" value="OsmC/Ohrsf"/>
</dbReference>
<protein>
    <submittedName>
        <fullName evidence="1">OsmC family protein</fullName>
    </submittedName>
</protein>
<name>A0A7M1SUG4_9MICO</name>
<dbReference type="InterPro" id="IPR052924">
    <property type="entry name" value="OsmC/Ohr_hydroprdx_reductase"/>
</dbReference>
<dbReference type="Proteomes" id="UP000593758">
    <property type="component" value="Chromosome"/>
</dbReference>
<dbReference type="InterPro" id="IPR003718">
    <property type="entry name" value="OsmC/Ohr_fam"/>
</dbReference>
<dbReference type="KEGG" id="halt:IM660_19360"/>
<dbReference type="PANTHER" id="PTHR35368:SF1">
    <property type="entry name" value="HYDROPEROXIDE REDUCTASE"/>
    <property type="match status" value="1"/>
</dbReference>
<accession>A0A7M1SUG4</accession>
<evidence type="ECO:0000313" key="1">
    <source>
        <dbReference type="EMBL" id="QOR70697.1"/>
    </source>
</evidence>
<dbReference type="SUPFAM" id="SSF82784">
    <property type="entry name" value="OsmC-like"/>
    <property type="match status" value="1"/>
</dbReference>
<reference evidence="1 2" key="1">
    <citation type="submission" date="2020-10" db="EMBL/GenBank/DDBJ databases">
        <title>Haloactinobacterium sp. RN3S43, a bacterium isolated from saline soil.</title>
        <authorList>
            <person name="Sun J.-Q."/>
        </authorList>
    </citation>
    <scope>NUCLEOTIDE SEQUENCE [LARGE SCALE GENOMIC DNA]</scope>
    <source>
        <strain evidence="1 2">RN3S43</strain>
    </source>
</reference>
<dbReference type="PANTHER" id="PTHR35368">
    <property type="entry name" value="HYDROPEROXIDE REDUCTASE"/>
    <property type="match status" value="1"/>
</dbReference>
<sequence>MSDIDSDRLRDSLATLTARSLREPASAVMRPSVRATLERDTAVLTTFRQYGTDWRLRVDEATERGGHESGPSPMRYLLTSVAGCLLGWSAKTWAAAHVPLAEIELELRTALDLRGEHRADDTPAHPPWFVADLHVHSDATPDQAIELAREARDRCPVTALVTRAVPLYLLLHHEGAIVLDERPDHLSAEDREESTT</sequence>
<dbReference type="Gene3D" id="3.30.300.20">
    <property type="match status" value="1"/>
</dbReference>
<evidence type="ECO:0000313" key="2">
    <source>
        <dbReference type="Proteomes" id="UP000593758"/>
    </source>
</evidence>